<name>A0A927BVX6_9BACL</name>
<feature type="region of interest" description="Disordered" evidence="1">
    <location>
        <begin position="93"/>
        <end position="127"/>
    </location>
</feature>
<organism evidence="2 3">
    <name type="scientific">Paenibacillus sabuli</name>
    <dbReference type="NCBI Taxonomy" id="2772509"/>
    <lineage>
        <taxon>Bacteria</taxon>
        <taxon>Bacillati</taxon>
        <taxon>Bacillota</taxon>
        <taxon>Bacilli</taxon>
        <taxon>Bacillales</taxon>
        <taxon>Paenibacillaceae</taxon>
        <taxon>Paenibacillus</taxon>
    </lineage>
</organism>
<proteinExistence type="predicted"/>
<sequence length="127" mass="14431">MSDIPPWFELAIQQRLDTVSARIERDPDLRVRRSEEAAALESLLDGLEQSRLPQYLDWEDKHHYRRALEQEQLYAQGLRDGVQLVVALLGEPQGPSLEEDAATAADGDSPRSAPDRDPTRHTERDSE</sequence>
<keyword evidence="3" id="KW-1185">Reference proteome</keyword>
<dbReference type="Proteomes" id="UP000621560">
    <property type="component" value="Unassembled WGS sequence"/>
</dbReference>
<gene>
    <name evidence="2" type="ORF">IDH44_15605</name>
</gene>
<protein>
    <submittedName>
        <fullName evidence="2">Uncharacterized protein</fullName>
    </submittedName>
</protein>
<reference evidence="2" key="1">
    <citation type="submission" date="2020-09" db="EMBL/GenBank/DDBJ databases">
        <title>A novel bacterium of genus Paenibacillus, isolated from South China Sea.</title>
        <authorList>
            <person name="Huang H."/>
            <person name="Mo K."/>
            <person name="Hu Y."/>
        </authorList>
    </citation>
    <scope>NUCLEOTIDE SEQUENCE</scope>
    <source>
        <strain evidence="2">IB182496</strain>
    </source>
</reference>
<dbReference type="AlphaFoldDB" id="A0A927BVX6"/>
<comment type="caution">
    <text evidence="2">The sequence shown here is derived from an EMBL/GenBank/DDBJ whole genome shotgun (WGS) entry which is preliminary data.</text>
</comment>
<evidence type="ECO:0000313" key="2">
    <source>
        <dbReference type="EMBL" id="MBD2846625.1"/>
    </source>
</evidence>
<evidence type="ECO:0000313" key="3">
    <source>
        <dbReference type="Proteomes" id="UP000621560"/>
    </source>
</evidence>
<dbReference type="RefSeq" id="WP_190919200.1">
    <property type="nucleotide sequence ID" value="NZ_JACXIZ010000026.1"/>
</dbReference>
<evidence type="ECO:0000256" key="1">
    <source>
        <dbReference type="SAM" id="MobiDB-lite"/>
    </source>
</evidence>
<feature type="compositionally biased region" description="Basic and acidic residues" evidence="1">
    <location>
        <begin position="113"/>
        <end position="127"/>
    </location>
</feature>
<accession>A0A927BVX6</accession>
<dbReference type="EMBL" id="JACXIZ010000026">
    <property type="protein sequence ID" value="MBD2846625.1"/>
    <property type="molecule type" value="Genomic_DNA"/>
</dbReference>